<dbReference type="RefSeq" id="WP_344860591.1">
    <property type="nucleotide sequence ID" value="NZ_BAAAUT010000025.1"/>
</dbReference>
<dbReference type="InterPro" id="IPR014519">
    <property type="entry name" value="UCP024492"/>
</dbReference>
<dbReference type="PANTHER" id="PTHR39337">
    <property type="entry name" value="BLR5642 PROTEIN"/>
    <property type="match status" value="1"/>
</dbReference>
<organism evidence="1 2">
    <name type="scientific">Planomonospora alba</name>
    <dbReference type="NCBI Taxonomy" id="161354"/>
    <lineage>
        <taxon>Bacteria</taxon>
        <taxon>Bacillati</taxon>
        <taxon>Actinomycetota</taxon>
        <taxon>Actinomycetes</taxon>
        <taxon>Streptosporangiales</taxon>
        <taxon>Streptosporangiaceae</taxon>
        <taxon>Planomonospora</taxon>
    </lineage>
</organism>
<sequence length="185" mass="20568">MASADPTLLTFGHGTADRELIVRLLRGAGVGSIVDVRRFPGSRRHPHVARDALARWLPSEGIAYRWEPRLGGRRRLAGPEASGVRDPWWRVEAFRAYAAHSRTPEFVEAMAALVEEVRTAGSGTTAVMCSETVWWRCHRRLIGDVAVLLHGLPVEHLGHDGRRTRHEPSAGARVTADGLVYDRRE</sequence>
<evidence type="ECO:0000313" key="1">
    <source>
        <dbReference type="EMBL" id="GAA3140366.1"/>
    </source>
</evidence>
<proteinExistence type="predicted"/>
<name>A0ABP6NAS9_9ACTN</name>
<dbReference type="Proteomes" id="UP001500320">
    <property type="component" value="Unassembled WGS sequence"/>
</dbReference>
<dbReference type="Pfam" id="PF04343">
    <property type="entry name" value="DUF488"/>
    <property type="match status" value="1"/>
</dbReference>
<dbReference type="EMBL" id="BAAAUT010000025">
    <property type="protein sequence ID" value="GAA3140366.1"/>
    <property type="molecule type" value="Genomic_DNA"/>
</dbReference>
<dbReference type="PIRSF" id="PIRSF024492">
    <property type="entry name" value="UCP024492"/>
    <property type="match status" value="1"/>
</dbReference>
<evidence type="ECO:0000313" key="2">
    <source>
        <dbReference type="Proteomes" id="UP001500320"/>
    </source>
</evidence>
<accession>A0ABP6NAS9</accession>
<dbReference type="PANTHER" id="PTHR39337:SF1">
    <property type="entry name" value="BLR5642 PROTEIN"/>
    <property type="match status" value="1"/>
</dbReference>
<reference evidence="2" key="1">
    <citation type="journal article" date="2019" name="Int. J. Syst. Evol. Microbiol.">
        <title>The Global Catalogue of Microorganisms (GCM) 10K type strain sequencing project: providing services to taxonomists for standard genome sequencing and annotation.</title>
        <authorList>
            <consortium name="The Broad Institute Genomics Platform"/>
            <consortium name="The Broad Institute Genome Sequencing Center for Infectious Disease"/>
            <person name="Wu L."/>
            <person name="Ma J."/>
        </authorList>
    </citation>
    <scope>NUCLEOTIDE SEQUENCE [LARGE SCALE GENOMIC DNA]</scope>
    <source>
        <strain evidence="2">JCM 9373</strain>
    </source>
</reference>
<keyword evidence="2" id="KW-1185">Reference proteome</keyword>
<gene>
    <name evidence="1" type="ORF">GCM10010466_34320</name>
</gene>
<protein>
    <submittedName>
        <fullName evidence="1">DUF488 domain-containing protein</fullName>
    </submittedName>
</protein>
<comment type="caution">
    <text evidence="1">The sequence shown here is derived from an EMBL/GenBank/DDBJ whole genome shotgun (WGS) entry which is preliminary data.</text>
</comment>
<dbReference type="InterPro" id="IPR007438">
    <property type="entry name" value="DUF488"/>
</dbReference>